<protein>
    <submittedName>
        <fullName evidence="1">Uncharacterized protein</fullName>
    </submittedName>
</protein>
<dbReference type="Proteomes" id="UP000807469">
    <property type="component" value="Unassembled WGS sequence"/>
</dbReference>
<dbReference type="AlphaFoldDB" id="A0A9P6D067"/>
<accession>A0A9P6D067</accession>
<gene>
    <name evidence="1" type="ORF">BDN70DRAFT_994267</name>
</gene>
<reference evidence="1" key="1">
    <citation type="submission" date="2020-11" db="EMBL/GenBank/DDBJ databases">
        <authorList>
            <consortium name="DOE Joint Genome Institute"/>
            <person name="Ahrendt S."/>
            <person name="Riley R."/>
            <person name="Andreopoulos W."/>
            <person name="Labutti K."/>
            <person name="Pangilinan J."/>
            <person name="Ruiz-Duenas F.J."/>
            <person name="Barrasa J.M."/>
            <person name="Sanchez-Garcia M."/>
            <person name="Camarero S."/>
            <person name="Miyauchi S."/>
            <person name="Serrano A."/>
            <person name="Linde D."/>
            <person name="Babiker R."/>
            <person name="Drula E."/>
            <person name="Ayuso-Fernandez I."/>
            <person name="Pacheco R."/>
            <person name="Padilla G."/>
            <person name="Ferreira P."/>
            <person name="Barriuso J."/>
            <person name="Kellner H."/>
            <person name="Castanera R."/>
            <person name="Alfaro M."/>
            <person name="Ramirez L."/>
            <person name="Pisabarro A.G."/>
            <person name="Kuo A."/>
            <person name="Tritt A."/>
            <person name="Lipzen A."/>
            <person name="He G."/>
            <person name="Yan M."/>
            <person name="Ng V."/>
            <person name="Cullen D."/>
            <person name="Martin F."/>
            <person name="Rosso M.-N."/>
            <person name="Henrissat B."/>
            <person name="Hibbett D."/>
            <person name="Martinez A.T."/>
            <person name="Grigoriev I.V."/>
        </authorList>
    </citation>
    <scope>NUCLEOTIDE SEQUENCE</scope>
    <source>
        <strain evidence="1">CIRM-BRFM 674</strain>
    </source>
</reference>
<keyword evidence="2" id="KW-1185">Reference proteome</keyword>
<comment type="caution">
    <text evidence="1">The sequence shown here is derived from an EMBL/GenBank/DDBJ whole genome shotgun (WGS) entry which is preliminary data.</text>
</comment>
<name>A0A9P6D067_9AGAR</name>
<evidence type="ECO:0000313" key="2">
    <source>
        <dbReference type="Proteomes" id="UP000807469"/>
    </source>
</evidence>
<proteinExistence type="predicted"/>
<sequence length="308" mass="35705">MLDANYIYDELSPSLPVELERLIFEILSYDGYDPKQLVILMLVARRVHEWIRPILYETFIQSPKARIPDIRRFPAFKIENVAPLVKNLLISEELAPPQIKQFLSHFPNVQNLAVWTNRTDLANLQDCAEFQGLPLRRLSVFVMDLSRVDLSGRVFSRITHLELIRARKEPWEAWEPLASLPCLTHLLLESAVPRDIIHNFMGKCTQLVCLIQLVHAFIVGYWGEEKRLELCRGPDHRLVSLSYKSASDFMRDWENGAQGDVNVWIVAERIAAARQRNYFVDSKPCWLSADLCWEQLLTEAGLSWYSTL</sequence>
<evidence type="ECO:0000313" key="1">
    <source>
        <dbReference type="EMBL" id="KAF9478358.1"/>
    </source>
</evidence>
<organism evidence="1 2">
    <name type="scientific">Pholiota conissans</name>
    <dbReference type="NCBI Taxonomy" id="109636"/>
    <lineage>
        <taxon>Eukaryota</taxon>
        <taxon>Fungi</taxon>
        <taxon>Dikarya</taxon>
        <taxon>Basidiomycota</taxon>
        <taxon>Agaricomycotina</taxon>
        <taxon>Agaricomycetes</taxon>
        <taxon>Agaricomycetidae</taxon>
        <taxon>Agaricales</taxon>
        <taxon>Agaricineae</taxon>
        <taxon>Strophariaceae</taxon>
        <taxon>Pholiota</taxon>
    </lineage>
</organism>
<dbReference type="OrthoDB" id="3021279at2759"/>
<dbReference type="EMBL" id="MU155236">
    <property type="protein sequence ID" value="KAF9478358.1"/>
    <property type="molecule type" value="Genomic_DNA"/>
</dbReference>